<gene>
    <name evidence="1" type="ORF">FDK22_00955</name>
</gene>
<comment type="caution">
    <text evidence="1">The sequence shown here is derived from an EMBL/GenBank/DDBJ whole genome shotgun (WGS) entry which is preliminary data.</text>
</comment>
<dbReference type="AlphaFoldDB" id="A0A5R8Y514"/>
<organism evidence="1 2">
    <name type="scientific">Arcobacter arenosus</name>
    <dbReference type="NCBI Taxonomy" id="2576037"/>
    <lineage>
        <taxon>Bacteria</taxon>
        <taxon>Pseudomonadati</taxon>
        <taxon>Campylobacterota</taxon>
        <taxon>Epsilonproteobacteria</taxon>
        <taxon>Campylobacterales</taxon>
        <taxon>Arcobacteraceae</taxon>
        <taxon>Arcobacter</taxon>
    </lineage>
</organism>
<accession>A0A5R8Y514</accession>
<dbReference type="EMBL" id="VANU01000001">
    <property type="protein sequence ID" value="TLP40612.1"/>
    <property type="molecule type" value="Genomic_DNA"/>
</dbReference>
<dbReference type="OrthoDB" id="5349193at2"/>
<reference evidence="1 2" key="1">
    <citation type="submission" date="2019-05" db="EMBL/GenBank/DDBJ databases">
        <title>Arcobacter sp. nov., isolated from sea sediment.</title>
        <authorList>
            <person name="Kim W."/>
        </authorList>
    </citation>
    <scope>NUCLEOTIDE SEQUENCE [LARGE SCALE GENOMIC DNA]</scope>
    <source>
        <strain evidence="1 2">CAU 1517</strain>
    </source>
</reference>
<keyword evidence="2" id="KW-1185">Reference proteome</keyword>
<sequence length="81" mass="9344">MKKFKTVTLILLLNTFAFSYEKGQIDMHGGKSDSMIQNKGFSQSFNSLGDNKKPNNEIKKDEKFIKIDDIEKIKDVKEKND</sequence>
<name>A0A5R8Y514_9BACT</name>
<evidence type="ECO:0000313" key="2">
    <source>
        <dbReference type="Proteomes" id="UP000308901"/>
    </source>
</evidence>
<dbReference type="Proteomes" id="UP000308901">
    <property type="component" value="Unassembled WGS sequence"/>
</dbReference>
<protein>
    <submittedName>
        <fullName evidence="1">Uncharacterized protein</fullName>
    </submittedName>
</protein>
<evidence type="ECO:0000313" key="1">
    <source>
        <dbReference type="EMBL" id="TLP40612.1"/>
    </source>
</evidence>
<dbReference type="RefSeq" id="WP_138150902.1">
    <property type="nucleotide sequence ID" value="NZ_VANU01000001.1"/>
</dbReference>
<proteinExistence type="predicted"/>